<gene>
    <name evidence="1" type="ORF">KM842_09850</name>
</gene>
<sequence length="133" mass="14572">MTDYIWGDAEVTYPDWQGTIQVDERRTGTQLDELVGLDFDRWGIVGIDIGGGESGHTLHVLAVDKQKTGDAHYEDVAAANGGELPVTDFLIHDADPYAVLQALTHVLELRMRVRSTVGLTIRVTALGDVPEQD</sequence>
<dbReference type="Proteomes" id="UP000681794">
    <property type="component" value="Chromosome"/>
</dbReference>
<evidence type="ECO:0000313" key="1">
    <source>
        <dbReference type="EMBL" id="QWS32593.1"/>
    </source>
</evidence>
<proteinExistence type="predicted"/>
<evidence type="ECO:0000313" key="2">
    <source>
        <dbReference type="Proteomes" id="UP000681794"/>
    </source>
</evidence>
<organism evidence="1 2">
    <name type="scientific">Curtobacterium aetherium</name>
    <dbReference type="NCBI Taxonomy" id="2841594"/>
    <lineage>
        <taxon>Bacteria</taxon>
        <taxon>Bacillati</taxon>
        <taxon>Actinomycetota</taxon>
        <taxon>Actinomycetes</taxon>
        <taxon>Micrococcales</taxon>
        <taxon>Microbacteriaceae</taxon>
        <taxon>Curtobacterium</taxon>
    </lineage>
</organism>
<accession>A0ACD1E106</accession>
<name>A0ACD1E106_9MICO</name>
<protein>
    <submittedName>
        <fullName evidence="1">Uncharacterized protein</fullName>
    </submittedName>
</protein>
<keyword evidence="2" id="KW-1185">Reference proteome</keyword>
<dbReference type="EMBL" id="CP076544">
    <property type="protein sequence ID" value="QWS32593.1"/>
    <property type="molecule type" value="Genomic_DNA"/>
</dbReference>
<reference evidence="1" key="1">
    <citation type="submission" date="2021-06" db="EMBL/GenBank/DDBJ databases">
        <authorList>
            <person name="Ellington A.J."/>
            <person name="Bryan N.C."/>
            <person name="Christner B.C."/>
            <person name="Reisch C.R."/>
        </authorList>
    </citation>
    <scope>NUCLEOTIDE SEQUENCE</scope>
    <source>
        <strain evidence="1">L6-1</strain>
    </source>
</reference>